<evidence type="ECO:0000313" key="2">
    <source>
        <dbReference type="Proteomes" id="UP001218218"/>
    </source>
</evidence>
<organism evidence="1 2">
    <name type="scientific">Mycena albidolilacea</name>
    <dbReference type="NCBI Taxonomy" id="1033008"/>
    <lineage>
        <taxon>Eukaryota</taxon>
        <taxon>Fungi</taxon>
        <taxon>Dikarya</taxon>
        <taxon>Basidiomycota</taxon>
        <taxon>Agaricomycotina</taxon>
        <taxon>Agaricomycetes</taxon>
        <taxon>Agaricomycetidae</taxon>
        <taxon>Agaricales</taxon>
        <taxon>Marasmiineae</taxon>
        <taxon>Mycenaceae</taxon>
        <taxon>Mycena</taxon>
    </lineage>
</organism>
<name>A0AAD7ANP8_9AGAR</name>
<sequence length="156" mass="17962">ALKHFPSFHTLLCPLLKYFKVLNAFTAFSGKPWEVFAITCSLSDCVSHLTELHQQYKWSAMVIYHVEFHTRHLWDMKSSNYLGWARPDHNLLSRIVYMHPFPLPSSATQSAAKAPPSKSKKTSSLPVEQQVCYNWNTEICKLLPCPSKHRHVCCIC</sequence>
<reference evidence="1" key="1">
    <citation type="submission" date="2023-03" db="EMBL/GenBank/DDBJ databases">
        <title>Massive genome expansion in bonnet fungi (Mycena s.s.) driven by repeated elements and novel gene families across ecological guilds.</title>
        <authorList>
            <consortium name="Lawrence Berkeley National Laboratory"/>
            <person name="Harder C.B."/>
            <person name="Miyauchi S."/>
            <person name="Viragh M."/>
            <person name="Kuo A."/>
            <person name="Thoen E."/>
            <person name="Andreopoulos B."/>
            <person name="Lu D."/>
            <person name="Skrede I."/>
            <person name="Drula E."/>
            <person name="Henrissat B."/>
            <person name="Morin E."/>
            <person name="Kohler A."/>
            <person name="Barry K."/>
            <person name="LaButti K."/>
            <person name="Morin E."/>
            <person name="Salamov A."/>
            <person name="Lipzen A."/>
            <person name="Mereny Z."/>
            <person name="Hegedus B."/>
            <person name="Baldrian P."/>
            <person name="Stursova M."/>
            <person name="Weitz H."/>
            <person name="Taylor A."/>
            <person name="Grigoriev I.V."/>
            <person name="Nagy L.G."/>
            <person name="Martin F."/>
            <person name="Kauserud H."/>
        </authorList>
    </citation>
    <scope>NUCLEOTIDE SEQUENCE</scope>
    <source>
        <strain evidence="1">CBHHK002</strain>
    </source>
</reference>
<proteinExistence type="predicted"/>
<comment type="caution">
    <text evidence="1">The sequence shown here is derived from an EMBL/GenBank/DDBJ whole genome shotgun (WGS) entry which is preliminary data.</text>
</comment>
<dbReference type="EMBL" id="JARIHO010000004">
    <property type="protein sequence ID" value="KAJ7362899.1"/>
    <property type="molecule type" value="Genomic_DNA"/>
</dbReference>
<dbReference type="Proteomes" id="UP001218218">
    <property type="component" value="Unassembled WGS sequence"/>
</dbReference>
<gene>
    <name evidence="1" type="ORF">DFH08DRAFT_643033</name>
</gene>
<feature type="non-terminal residue" evidence="1">
    <location>
        <position position="156"/>
    </location>
</feature>
<accession>A0AAD7ANP8</accession>
<protein>
    <submittedName>
        <fullName evidence="1">Uncharacterized protein</fullName>
    </submittedName>
</protein>
<dbReference type="AlphaFoldDB" id="A0AAD7ANP8"/>
<evidence type="ECO:0000313" key="1">
    <source>
        <dbReference type="EMBL" id="KAJ7362899.1"/>
    </source>
</evidence>
<keyword evidence="2" id="KW-1185">Reference proteome</keyword>
<feature type="non-terminal residue" evidence="1">
    <location>
        <position position="1"/>
    </location>
</feature>